<keyword evidence="4" id="KW-0540">Nuclease</keyword>
<dbReference type="InterPro" id="IPR050951">
    <property type="entry name" value="Retrovirus_Pol_polyprotein"/>
</dbReference>
<dbReference type="Gene3D" id="3.30.70.270">
    <property type="match status" value="1"/>
</dbReference>
<sequence length="412" mass="47435">MFGEFDLILGMDWFVKHRVSLDCATKRVVLRTEANEEVVVIGEHLDYLSNVSFVLVAEKLVRKGCEAFLAYVSVSGSRESSVGNIRTVKDFMDVFSKELLGLPPNQEIEFGIELLSGTTPVSIAPYRMALKELTELKAQLQELLDHGFIRPRYHQLTVKEADVHKTAFRTNYGHYKFQVLPFRLTNASVVFMDLMNQAPILIQPKSGKEFVAYSNVSYVGLGCVLMQDGKRHYLYSERCIICNDHKSLKYLLTQKELNLRQYRWIELLKDYDCTIEYHPSKVNMVADALSRRVMSDLRAMFARLSLFDDGSLLVELQIESGITFDFGINNDGVLCFRGRIYVPNDSNLMQSILRKAHSSLYAMHPYGNKMYRDLCELYWWSGLKRDVTDFVAYCLTYQQVRCNTPNPYLSSK</sequence>
<dbReference type="GO" id="GO:0003964">
    <property type="term" value="F:RNA-directed DNA polymerase activity"/>
    <property type="evidence" value="ECO:0007669"/>
    <property type="project" value="UniProtKB-KW"/>
</dbReference>
<feature type="domain" description="Integrase zinc-binding" evidence="9">
    <location>
        <begin position="345"/>
        <end position="400"/>
    </location>
</feature>
<dbReference type="Pfam" id="PF17917">
    <property type="entry name" value="RT_RNaseH"/>
    <property type="match status" value="1"/>
</dbReference>
<dbReference type="Proteomes" id="UP000325315">
    <property type="component" value="Unassembled WGS sequence"/>
</dbReference>
<keyword evidence="7" id="KW-0695">RNA-directed DNA polymerase</keyword>
<evidence type="ECO:0000313" key="11">
    <source>
        <dbReference type="Proteomes" id="UP000325315"/>
    </source>
</evidence>
<protein>
    <recommendedName>
        <fullName evidence="1">RNA-directed DNA polymerase</fullName>
        <ecNumber evidence="1">2.7.7.49</ecNumber>
    </recommendedName>
</protein>
<feature type="domain" description="Reverse transcriptase RNase H-like" evidence="8">
    <location>
        <begin position="231"/>
        <end position="271"/>
    </location>
</feature>
<dbReference type="GO" id="GO:0004519">
    <property type="term" value="F:endonuclease activity"/>
    <property type="evidence" value="ECO:0007669"/>
    <property type="project" value="UniProtKB-KW"/>
</dbReference>
<keyword evidence="6" id="KW-0378">Hydrolase</keyword>
<evidence type="ECO:0000256" key="1">
    <source>
        <dbReference type="ARBA" id="ARBA00012493"/>
    </source>
</evidence>
<dbReference type="InterPro" id="IPR043502">
    <property type="entry name" value="DNA/RNA_pol_sf"/>
</dbReference>
<evidence type="ECO:0000313" key="10">
    <source>
        <dbReference type="EMBL" id="KAA3472928.1"/>
    </source>
</evidence>
<proteinExistence type="predicted"/>
<evidence type="ECO:0000256" key="3">
    <source>
        <dbReference type="ARBA" id="ARBA00022695"/>
    </source>
</evidence>
<keyword evidence="11" id="KW-1185">Reference proteome</keyword>
<dbReference type="InterPro" id="IPR041373">
    <property type="entry name" value="RT_RNaseH"/>
</dbReference>
<evidence type="ECO:0000256" key="4">
    <source>
        <dbReference type="ARBA" id="ARBA00022722"/>
    </source>
</evidence>
<dbReference type="EC" id="2.7.7.49" evidence="1"/>
<keyword evidence="3" id="KW-0548">Nucleotidyltransferase</keyword>
<dbReference type="OrthoDB" id="1733657at2759"/>
<organism evidence="10 11">
    <name type="scientific">Gossypium australe</name>
    <dbReference type="NCBI Taxonomy" id="47621"/>
    <lineage>
        <taxon>Eukaryota</taxon>
        <taxon>Viridiplantae</taxon>
        <taxon>Streptophyta</taxon>
        <taxon>Embryophyta</taxon>
        <taxon>Tracheophyta</taxon>
        <taxon>Spermatophyta</taxon>
        <taxon>Magnoliopsida</taxon>
        <taxon>eudicotyledons</taxon>
        <taxon>Gunneridae</taxon>
        <taxon>Pentapetalae</taxon>
        <taxon>rosids</taxon>
        <taxon>malvids</taxon>
        <taxon>Malvales</taxon>
        <taxon>Malvaceae</taxon>
        <taxon>Malvoideae</taxon>
        <taxon>Gossypium</taxon>
    </lineage>
</organism>
<keyword evidence="2" id="KW-0808">Transferase</keyword>
<dbReference type="Gene3D" id="3.10.10.10">
    <property type="entry name" value="HIV Type 1 Reverse Transcriptase, subunit A, domain 1"/>
    <property type="match status" value="2"/>
</dbReference>
<dbReference type="Gene3D" id="1.10.340.70">
    <property type="match status" value="1"/>
</dbReference>
<reference evidence="11" key="1">
    <citation type="journal article" date="2019" name="Plant Biotechnol. J.">
        <title>Genome sequencing of the Australian wild diploid species Gossypium australe highlights disease resistance and delayed gland morphogenesis.</title>
        <authorList>
            <person name="Cai Y."/>
            <person name="Cai X."/>
            <person name="Wang Q."/>
            <person name="Wang P."/>
            <person name="Zhang Y."/>
            <person name="Cai C."/>
            <person name="Xu Y."/>
            <person name="Wang K."/>
            <person name="Zhou Z."/>
            <person name="Wang C."/>
            <person name="Geng S."/>
            <person name="Li B."/>
            <person name="Dong Q."/>
            <person name="Hou Y."/>
            <person name="Wang H."/>
            <person name="Ai P."/>
            <person name="Liu Z."/>
            <person name="Yi F."/>
            <person name="Sun M."/>
            <person name="An G."/>
            <person name="Cheng J."/>
            <person name="Zhang Y."/>
            <person name="Shi Q."/>
            <person name="Xie Y."/>
            <person name="Shi X."/>
            <person name="Chang Y."/>
            <person name="Huang F."/>
            <person name="Chen Y."/>
            <person name="Hong S."/>
            <person name="Mi L."/>
            <person name="Sun Q."/>
            <person name="Zhang L."/>
            <person name="Zhou B."/>
            <person name="Peng R."/>
            <person name="Zhang X."/>
            <person name="Liu F."/>
        </authorList>
    </citation>
    <scope>NUCLEOTIDE SEQUENCE [LARGE SCALE GENOMIC DNA]</scope>
    <source>
        <strain evidence="11">cv. PA1801</strain>
    </source>
</reference>
<dbReference type="GO" id="GO:0016787">
    <property type="term" value="F:hydrolase activity"/>
    <property type="evidence" value="ECO:0007669"/>
    <property type="project" value="UniProtKB-KW"/>
</dbReference>
<comment type="caution">
    <text evidence="10">The sequence shown here is derived from an EMBL/GenBank/DDBJ whole genome shotgun (WGS) entry which is preliminary data.</text>
</comment>
<evidence type="ECO:0000259" key="9">
    <source>
        <dbReference type="Pfam" id="PF17921"/>
    </source>
</evidence>
<dbReference type="Pfam" id="PF08284">
    <property type="entry name" value="RVP_2"/>
    <property type="match status" value="1"/>
</dbReference>
<dbReference type="InterPro" id="IPR021109">
    <property type="entry name" value="Peptidase_aspartic_dom_sf"/>
</dbReference>
<dbReference type="InterPro" id="IPR043128">
    <property type="entry name" value="Rev_trsase/Diguanyl_cyclase"/>
</dbReference>
<evidence type="ECO:0000256" key="7">
    <source>
        <dbReference type="ARBA" id="ARBA00022918"/>
    </source>
</evidence>
<dbReference type="AlphaFoldDB" id="A0A5B6VV37"/>
<dbReference type="SUPFAM" id="SSF56672">
    <property type="entry name" value="DNA/RNA polymerases"/>
    <property type="match status" value="1"/>
</dbReference>
<dbReference type="InterPro" id="IPR041588">
    <property type="entry name" value="Integrase_H2C2"/>
</dbReference>
<dbReference type="Pfam" id="PF17921">
    <property type="entry name" value="Integrase_H2C2"/>
    <property type="match status" value="1"/>
</dbReference>
<evidence type="ECO:0000256" key="5">
    <source>
        <dbReference type="ARBA" id="ARBA00022759"/>
    </source>
</evidence>
<dbReference type="Gene3D" id="2.40.70.10">
    <property type="entry name" value="Acid Proteases"/>
    <property type="match status" value="1"/>
</dbReference>
<name>A0A5B6VV37_9ROSI</name>
<dbReference type="EMBL" id="SMMG02000005">
    <property type="protein sequence ID" value="KAA3472928.1"/>
    <property type="molecule type" value="Genomic_DNA"/>
</dbReference>
<evidence type="ECO:0000259" key="8">
    <source>
        <dbReference type="Pfam" id="PF17917"/>
    </source>
</evidence>
<dbReference type="PANTHER" id="PTHR37984:SF5">
    <property type="entry name" value="PROTEIN NYNRIN-LIKE"/>
    <property type="match status" value="1"/>
</dbReference>
<evidence type="ECO:0000256" key="2">
    <source>
        <dbReference type="ARBA" id="ARBA00022679"/>
    </source>
</evidence>
<gene>
    <name evidence="10" type="ORF">EPI10_023350</name>
</gene>
<keyword evidence="5" id="KW-0255">Endonuclease</keyword>
<evidence type="ECO:0000256" key="6">
    <source>
        <dbReference type="ARBA" id="ARBA00022801"/>
    </source>
</evidence>
<dbReference type="PANTHER" id="PTHR37984">
    <property type="entry name" value="PROTEIN CBG26694"/>
    <property type="match status" value="1"/>
</dbReference>
<accession>A0A5B6VV37</accession>